<gene>
    <name evidence="2" type="ORF">J2S73_001319</name>
</gene>
<keyword evidence="1" id="KW-1133">Transmembrane helix</keyword>
<evidence type="ECO:0000313" key="2">
    <source>
        <dbReference type="EMBL" id="MDQ0314882.1"/>
    </source>
</evidence>
<keyword evidence="1" id="KW-0472">Membrane</keyword>
<keyword evidence="3" id="KW-1185">Reference proteome</keyword>
<dbReference type="Proteomes" id="UP001229244">
    <property type="component" value="Unassembled WGS sequence"/>
</dbReference>
<name>A0AAE3VMQ1_9HYPH</name>
<reference evidence="2" key="1">
    <citation type="submission" date="2023-07" db="EMBL/GenBank/DDBJ databases">
        <title>Genomic Encyclopedia of Type Strains, Phase IV (KMG-IV): sequencing the most valuable type-strain genomes for metagenomic binning, comparative biology and taxonomic classification.</title>
        <authorList>
            <person name="Goeker M."/>
        </authorList>
    </citation>
    <scope>NUCLEOTIDE SEQUENCE</scope>
    <source>
        <strain evidence="2">DSM 21202</strain>
    </source>
</reference>
<evidence type="ECO:0000313" key="3">
    <source>
        <dbReference type="Proteomes" id="UP001229244"/>
    </source>
</evidence>
<feature type="transmembrane region" description="Helical" evidence="1">
    <location>
        <begin position="92"/>
        <end position="113"/>
    </location>
</feature>
<dbReference type="EMBL" id="JAUSUL010000001">
    <property type="protein sequence ID" value="MDQ0314882.1"/>
    <property type="molecule type" value="Genomic_DNA"/>
</dbReference>
<dbReference type="RefSeq" id="WP_306884668.1">
    <property type="nucleotide sequence ID" value="NZ_JAUSUL010000001.1"/>
</dbReference>
<keyword evidence="1" id="KW-0812">Transmembrane</keyword>
<dbReference type="AlphaFoldDB" id="A0AAE3VMQ1"/>
<sequence>MSRGSHEREWRKWSASVLRALLALPTGERVEALISDPRMPDICPADRRELLRSLLPARTAAGRKHHRKVLPFEPGIQPISLAKLNQATFRKALLDSIGAWLASILVTAAFLLARGL</sequence>
<comment type="caution">
    <text evidence="2">The sequence shown here is derived from an EMBL/GenBank/DDBJ whole genome shotgun (WGS) entry which is preliminary data.</text>
</comment>
<accession>A0AAE3VMQ1</accession>
<protein>
    <submittedName>
        <fullName evidence="2">Uncharacterized protein</fullName>
    </submittedName>
</protein>
<organism evidence="2 3">
    <name type="scientific">Amorphus orientalis</name>
    <dbReference type="NCBI Taxonomy" id="649198"/>
    <lineage>
        <taxon>Bacteria</taxon>
        <taxon>Pseudomonadati</taxon>
        <taxon>Pseudomonadota</taxon>
        <taxon>Alphaproteobacteria</taxon>
        <taxon>Hyphomicrobiales</taxon>
        <taxon>Amorphaceae</taxon>
        <taxon>Amorphus</taxon>
    </lineage>
</organism>
<proteinExistence type="predicted"/>
<evidence type="ECO:0000256" key="1">
    <source>
        <dbReference type="SAM" id="Phobius"/>
    </source>
</evidence>